<dbReference type="InterPro" id="IPR019775">
    <property type="entry name" value="WD40_repeat_CS"/>
</dbReference>
<sequence>EGHASGVNAVGWSPDGGVLASGDGGGGVRLWDPVSGECLRTLEGHASGVRAVGWSPDGGVLATGGGDGGVRLWDPVSGECLRTLEGHTDFVRDVSWSPDGRTLTTSSDDRSIRFWEASSGRLIATIVPLRDGAAVVGPDELSYKMTGNPAGELWWTIGLCRYEPGELDEFVPEMQRFPDDAPLSALSTLNRSPE</sequence>
<gene>
    <name evidence="4" type="ORF">K1Y72_34290</name>
</gene>
<dbReference type="Pfam" id="PF00400">
    <property type="entry name" value="WD40"/>
    <property type="match status" value="3"/>
</dbReference>
<reference evidence="4 5" key="1">
    <citation type="submission" date="2021-07" db="EMBL/GenBank/DDBJ databases">
        <title>Actinomadura sp. PM05-2 isolated from lichen.</title>
        <authorList>
            <person name="Somphong A."/>
            <person name="Phongsopitanun W."/>
            <person name="Tanasupawat S."/>
            <person name="Peongsungnone V."/>
        </authorList>
    </citation>
    <scope>NUCLEOTIDE SEQUENCE [LARGE SCALE GENOMIC DNA]</scope>
    <source>
        <strain evidence="4 5">PM05-2</strain>
    </source>
</reference>
<dbReference type="PANTHER" id="PTHR19848:SF8">
    <property type="entry name" value="F-BOX AND WD REPEAT DOMAIN CONTAINING 7"/>
    <property type="match status" value="1"/>
</dbReference>
<evidence type="ECO:0000256" key="3">
    <source>
        <dbReference type="PROSITE-ProRule" id="PRU00221"/>
    </source>
</evidence>
<dbReference type="PANTHER" id="PTHR19848">
    <property type="entry name" value="WD40 REPEAT PROTEIN"/>
    <property type="match status" value="1"/>
</dbReference>
<comment type="caution">
    <text evidence="4">The sequence shown here is derived from an EMBL/GenBank/DDBJ whole genome shotgun (WGS) entry which is preliminary data.</text>
</comment>
<accession>A0ABS7G4S6</accession>
<name>A0ABS7G4S6_9ACTN</name>
<dbReference type="PROSITE" id="PS00678">
    <property type="entry name" value="WD_REPEATS_1"/>
    <property type="match status" value="1"/>
</dbReference>
<dbReference type="SUPFAM" id="SSF50978">
    <property type="entry name" value="WD40 repeat-like"/>
    <property type="match status" value="1"/>
</dbReference>
<keyword evidence="5" id="KW-1185">Reference proteome</keyword>
<dbReference type="Proteomes" id="UP000774570">
    <property type="component" value="Unassembled WGS sequence"/>
</dbReference>
<feature type="non-terminal residue" evidence="4">
    <location>
        <position position="1"/>
    </location>
</feature>
<dbReference type="PROSITE" id="PS50294">
    <property type="entry name" value="WD_REPEATS_REGION"/>
    <property type="match status" value="3"/>
</dbReference>
<dbReference type="SMART" id="SM00320">
    <property type="entry name" value="WD40"/>
    <property type="match status" value="3"/>
</dbReference>
<evidence type="ECO:0000313" key="5">
    <source>
        <dbReference type="Proteomes" id="UP000774570"/>
    </source>
</evidence>
<dbReference type="Gene3D" id="2.130.10.10">
    <property type="entry name" value="YVTN repeat-like/Quinoprotein amine dehydrogenase"/>
    <property type="match status" value="1"/>
</dbReference>
<dbReference type="InterPro" id="IPR020472">
    <property type="entry name" value="WD40_PAC1"/>
</dbReference>
<protein>
    <submittedName>
        <fullName evidence="4">WD40 repeat domain-containing protein</fullName>
    </submittedName>
</protein>
<dbReference type="EMBL" id="JAIBOA010000035">
    <property type="protein sequence ID" value="MBW8487466.1"/>
    <property type="molecule type" value="Genomic_DNA"/>
</dbReference>
<keyword evidence="1 3" id="KW-0853">WD repeat</keyword>
<dbReference type="PROSITE" id="PS50082">
    <property type="entry name" value="WD_REPEATS_2"/>
    <property type="match status" value="3"/>
</dbReference>
<keyword evidence="2" id="KW-0677">Repeat</keyword>
<dbReference type="InterPro" id="IPR036322">
    <property type="entry name" value="WD40_repeat_dom_sf"/>
</dbReference>
<feature type="repeat" description="WD" evidence="3">
    <location>
        <begin position="84"/>
        <end position="125"/>
    </location>
</feature>
<evidence type="ECO:0000313" key="4">
    <source>
        <dbReference type="EMBL" id="MBW8487466.1"/>
    </source>
</evidence>
<evidence type="ECO:0000256" key="1">
    <source>
        <dbReference type="ARBA" id="ARBA00022574"/>
    </source>
</evidence>
<dbReference type="CDD" id="cd00200">
    <property type="entry name" value="WD40"/>
    <property type="match status" value="1"/>
</dbReference>
<dbReference type="InterPro" id="IPR001680">
    <property type="entry name" value="WD40_rpt"/>
</dbReference>
<organism evidence="4 5">
    <name type="scientific">Actinomadura parmotrematis</name>
    <dbReference type="NCBI Taxonomy" id="2864039"/>
    <lineage>
        <taxon>Bacteria</taxon>
        <taxon>Bacillati</taxon>
        <taxon>Actinomycetota</taxon>
        <taxon>Actinomycetes</taxon>
        <taxon>Streptosporangiales</taxon>
        <taxon>Thermomonosporaceae</taxon>
        <taxon>Actinomadura</taxon>
    </lineage>
</organism>
<evidence type="ECO:0000256" key="2">
    <source>
        <dbReference type="ARBA" id="ARBA00022737"/>
    </source>
</evidence>
<proteinExistence type="predicted"/>
<dbReference type="InterPro" id="IPR015943">
    <property type="entry name" value="WD40/YVTN_repeat-like_dom_sf"/>
</dbReference>
<dbReference type="PRINTS" id="PR00320">
    <property type="entry name" value="GPROTEINBRPT"/>
</dbReference>
<feature type="repeat" description="WD" evidence="3">
    <location>
        <begin position="42"/>
        <end position="83"/>
    </location>
</feature>
<feature type="repeat" description="WD" evidence="3">
    <location>
        <begin position="1"/>
        <end position="41"/>
    </location>
</feature>
<dbReference type="RefSeq" id="WP_220170703.1">
    <property type="nucleotide sequence ID" value="NZ_JAIBOA010000035.1"/>
</dbReference>